<keyword evidence="14 18" id="KW-1035">Host cytoplasm</keyword>
<dbReference type="GO" id="GO:0019904">
    <property type="term" value="F:protein domain specific binding"/>
    <property type="evidence" value="ECO:0007669"/>
    <property type="project" value="UniProtKB-UniRule"/>
</dbReference>
<keyword evidence="8 18" id="KW-1114">Inhibition of host interferon signaling pathway by virus</keyword>
<evidence type="ECO:0000256" key="15">
    <source>
        <dbReference type="ARBA" id="ARBA00023258"/>
    </source>
</evidence>
<comment type="function">
    <text evidence="18">Plays a role in viral genome replication by driving entry of quiescent cells into the cell cycle. Stimulation of progression from G1 to S phase allows the virus to efficiently use the cellular DNA replicating machinery to achieve viral genome replication. E7 protein has both transforming and trans-activating activities. Induces the disassembly of the E2F1 transcription factor from RB1, with subsequent transcriptional activation of E2F1-regulated S-phase genes. Interferes with host histone deacetylation mediated by HDAC1 and HDAC2, leading to transcription activation. Plays also a role in the inhibition of both antiviral and antiproliferative functions of host interferon alpha. Interaction with host TMEM173/STING impairs the ability of TMEM173/STING to sense cytosolic DNA and promote the production of type I interferon (IFN-alpha and IFN-beta).</text>
</comment>
<keyword evidence="9 18" id="KW-0862">Zinc</keyword>
<dbReference type="InterPro" id="IPR000148">
    <property type="entry name" value="Papilloma_E7"/>
</dbReference>
<feature type="short sequence motif" description="LXCXE motif; interaction with host RB1 and TMEM173/STING" evidence="18">
    <location>
        <begin position="22"/>
        <end position="26"/>
    </location>
</feature>
<dbReference type="GO" id="GO:0039502">
    <property type="term" value="P:symbiont-mediated suppression of host type I interferon-mediated signaling pathway"/>
    <property type="evidence" value="ECO:0007669"/>
    <property type="project" value="UniProtKB-UniRule"/>
</dbReference>
<comment type="subunit">
    <text evidence="18">Homodimer. Homooligomer. Interacts with host RB1; this interaction induces dissociation of RB1-E2F1 complex thereby disrupting RB1 activity. Interacts with host EP300; this interaction represses EP300 transcriptional activity. Interacts with protein E2; this interaction inhibits E7 oncogenic activity. Interacts with host TMEM173/STING; this interaction impairs the ability of TMEM173/STING to sense cytosolic DNA and promote the production of type I interferon (IFN-alpha and IFN-beta).</text>
</comment>
<feature type="zinc finger region" evidence="18">
    <location>
        <begin position="62"/>
        <end position="98"/>
    </location>
</feature>
<keyword evidence="4 18" id="KW-0945">Host-virus interaction</keyword>
<evidence type="ECO:0000256" key="18">
    <source>
        <dbReference type="HAMAP-Rule" id="MF_04004"/>
    </source>
</evidence>
<gene>
    <name evidence="18 21" type="primary">E7</name>
</gene>
<keyword evidence="6 18" id="KW-0479">Metal-binding</keyword>
<keyword evidence="13 18" id="KW-0804">Transcription</keyword>
<evidence type="ECO:0000256" key="6">
    <source>
        <dbReference type="ARBA" id="ARBA00022723"/>
    </source>
</evidence>
<evidence type="ECO:0000256" key="12">
    <source>
        <dbReference type="ARBA" id="ARBA00023159"/>
    </source>
</evidence>
<name>C3PU73_RHPV1</name>
<keyword evidence="10 18" id="KW-0805">Transcription regulation</keyword>
<keyword evidence="5 18" id="KW-1090">Inhibition of host innate immune response by virus</keyword>
<evidence type="ECO:0000256" key="11">
    <source>
        <dbReference type="ARBA" id="ARBA00023125"/>
    </source>
</evidence>
<reference evidence="21 22" key="1">
    <citation type="journal article" date="2009" name="Virology">
        <title>Genomic diversity and interspecies host infection of alpha12 Macaca fascicularis papillomaviruses (MfPVs).</title>
        <authorList>
            <person name="Chen Z."/>
            <person name="van Doorslaer K."/>
            <person name="Desalle R."/>
            <person name="Wood C.E."/>
            <person name="Kaplan J.R."/>
            <person name="Wagner J.D."/>
            <person name="Burk R.D."/>
        </authorList>
    </citation>
    <scope>NUCLEOTIDE SEQUENCE [LARGE SCALE GENOMIC DNA]</scope>
    <source>
        <strain evidence="21">Mac26</strain>
    </source>
</reference>
<evidence type="ECO:0000256" key="19">
    <source>
        <dbReference type="PIRNR" id="PIRNR003407"/>
    </source>
</evidence>
<keyword evidence="17 18" id="KW-1078">G1/S host cell cycle checkpoint dysregulation by virus</keyword>
<feature type="region of interest" description="Disordered" evidence="20">
    <location>
        <begin position="26"/>
        <end position="51"/>
    </location>
</feature>
<dbReference type="GO" id="GO:0006351">
    <property type="term" value="P:DNA-templated transcription"/>
    <property type="evidence" value="ECO:0007669"/>
    <property type="project" value="UniProtKB-UniRule"/>
</dbReference>
<evidence type="ECO:0000256" key="9">
    <source>
        <dbReference type="ARBA" id="ARBA00022833"/>
    </source>
</evidence>
<keyword evidence="1 18" id="KW-1121">Modulation of host cell cycle by virus</keyword>
<keyword evidence="2 18" id="KW-0244">Early protein</keyword>
<evidence type="ECO:0000256" key="20">
    <source>
        <dbReference type="SAM" id="MobiDB-lite"/>
    </source>
</evidence>
<evidence type="ECO:0000313" key="22">
    <source>
        <dbReference type="Proteomes" id="UP000141071"/>
    </source>
</evidence>
<comment type="caution">
    <text evidence="18">Lacks conserved residue(s) required for the propagation of feature annotation.</text>
</comment>
<dbReference type="GO" id="GO:0003677">
    <property type="term" value="F:DNA binding"/>
    <property type="evidence" value="ECO:0007669"/>
    <property type="project" value="UniProtKB-UniRule"/>
</dbReference>
<protein>
    <recommendedName>
        <fullName evidence="18 19">Protein E7</fullName>
    </recommendedName>
</protein>
<comment type="subcellular location">
    <subcellularLocation>
        <location evidence="18">Host cytoplasm</location>
    </subcellularLocation>
    <subcellularLocation>
        <location evidence="18">Host nucleus</location>
    </subcellularLocation>
    <text evidence="18">Predominantly found in the host nucleus.</text>
</comment>
<keyword evidence="16 18" id="KW-0899">Viral immunoevasion</keyword>
<proteinExistence type="inferred from homology"/>
<comment type="PTM">
    <text evidence="18">Highly phosphorylated.</text>
</comment>
<keyword evidence="15" id="KW-0922">Interferon antiviral system evasion</keyword>
<dbReference type="EMBL" id="EF558839">
    <property type="protein sequence ID" value="ABX56066.1"/>
    <property type="molecule type" value="Genomic_DNA"/>
</dbReference>
<evidence type="ECO:0000313" key="21">
    <source>
        <dbReference type="EMBL" id="ABX56066.1"/>
    </source>
</evidence>
<dbReference type="Proteomes" id="UP000141071">
    <property type="component" value="Genome"/>
</dbReference>
<evidence type="ECO:0000256" key="2">
    <source>
        <dbReference type="ARBA" id="ARBA00022518"/>
    </source>
</evidence>
<dbReference type="Pfam" id="PF00527">
    <property type="entry name" value="E7"/>
    <property type="match status" value="1"/>
</dbReference>
<keyword evidence="7 18" id="KW-0863">Zinc-finger</keyword>
<keyword evidence="11 18" id="KW-0238">DNA-binding</keyword>
<dbReference type="Gene3D" id="3.30.160.330">
    <property type="match status" value="1"/>
</dbReference>
<dbReference type="GO" id="GO:0008270">
    <property type="term" value="F:zinc ion binding"/>
    <property type="evidence" value="ECO:0007669"/>
    <property type="project" value="UniProtKB-KW"/>
</dbReference>
<dbReference type="HAMAP" id="MF_04004">
    <property type="entry name" value="PPV_E7"/>
    <property type="match status" value="1"/>
</dbReference>
<feature type="compositionally biased region" description="Basic and acidic residues" evidence="20">
    <location>
        <begin position="37"/>
        <end position="51"/>
    </location>
</feature>
<keyword evidence="12 18" id="KW-0010">Activator</keyword>
<comment type="similarity">
    <text evidence="18 19">Belongs to the papillomaviridae E7 protein family.</text>
</comment>
<comment type="domain">
    <text evidence="18">The E7 terminal domain is an intrinsically disordered domain, whose flexibility and conformational transitions confer target adaptability to the oncoprotein. It allows adaptation to a variety of protein targets and exposes the PEST degradation sequence that regulates its turnover in the cell.</text>
</comment>
<evidence type="ECO:0000256" key="16">
    <source>
        <dbReference type="ARBA" id="ARBA00023280"/>
    </source>
</evidence>
<keyword evidence="3 18" id="KW-1048">Host nucleus</keyword>
<dbReference type="SUPFAM" id="SSF161234">
    <property type="entry name" value="E7 C-terminal domain-like"/>
    <property type="match status" value="1"/>
</dbReference>
<evidence type="ECO:0000256" key="17">
    <source>
        <dbReference type="ARBA" id="ARBA00023309"/>
    </source>
</evidence>
<sequence length="100" mass="11362">MIGPGPTLQDIVLELEPEPVDLRCYEQLDSSEDEDEIDHHQQQDRPDVQEDDGERFRILSDCHVCQNTVSLVVHSTHDDLHILEDLLMGTLEIVCPNCAV</sequence>
<dbReference type="GO" id="GO:0003700">
    <property type="term" value="F:DNA-binding transcription factor activity"/>
    <property type="evidence" value="ECO:0007669"/>
    <property type="project" value="UniProtKB-UniRule"/>
</dbReference>
<evidence type="ECO:0000256" key="4">
    <source>
        <dbReference type="ARBA" id="ARBA00022581"/>
    </source>
</evidence>
<evidence type="ECO:0000256" key="3">
    <source>
        <dbReference type="ARBA" id="ARBA00022562"/>
    </source>
</evidence>
<evidence type="ECO:0000256" key="10">
    <source>
        <dbReference type="ARBA" id="ARBA00023015"/>
    </source>
</evidence>
<dbReference type="GO" id="GO:0030430">
    <property type="term" value="C:host cell cytoplasm"/>
    <property type="evidence" value="ECO:0007669"/>
    <property type="project" value="UniProtKB-SubCell"/>
</dbReference>
<feature type="short sequence motif" description="Nuclear export signal" evidence="18">
    <location>
        <begin position="80"/>
        <end position="88"/>
    </location>
</feature>
<dbReference type="PIRSF" id="PIRSF003407">
    <property type="entry name" value="Papvi_E7"/>
    <property type="match status" value="1"/>
</dbReference>
<dbReference type="GO" id="GO:0042025">
    <property type="term" value="C:host cell nucleus"/>
    <property type="evidence" value="ECO:0007669"/>
    <property type="project" value="UniProtKB-SubCell"/>
</dbReference>
<organism evidence="21 22">
    <name type="scientific">Macaca fascicularis papillomavirus 3</name>
    <dbReference type="NCBI Taxonomy" id="471181"/>
    <lineage>
        <taxon>Viruses</taxon>
        <taxon>Monodnaviria</taxon>
        <taxon>Shotokuvirae</taxon>
        <taxon>Cossaviricota</taxon>
        <taxon>Papovaviricetes</taxon>
        <taxon>Zurhausenvirales</taxon>
        <taxon>Papillomaviridae</taxon>
        <taxon>Firstpapillomavirinae</taxon>
        <taxon>Alphapapillomavirus</taxon>
        <taxon>Rhesus papillomavirus type 1</taxon>
    </lineage>
</organism>
<evidence type="ECO:0000256" key="8">
    <source>
        <dbReference type="ARBA" id="ARBA00022830"/>
    </source>
</evidence>
<evidence type="ECO:0000256" key="14">
    <source>
        <dbReference type="ARBA" id="ARBA00023200"/>
    </source>
</evidence>
<evidence type="ECO:0000256" key="13">
    <source>
        <dbReference type="ARBA" id="ARBA00023163"/>
    </source>
</evidence>
<evidence type="ECO:0000256" key="1">
    <source>
        <dbReference type="ARBA" id="ARBA00022504"/>
    </source>
</evidence>
<evidence type="ECO:0000256" key="5">
    <source>
        <dbReference type="ARBA" id="ARBA00022632"/>
    </source>
</evidence>
<evidence type="ECO:0000256" key="7">
    <source>
        <dbReference type="ARBA" id="ARBA00022771"/>
    </source>
</evidence>
<accession>C3PU73</accession>
<dbReference type="GO" id="GO:0039645">
    <property type="term" value="P:symbiont-mediated perturbation of host cell cycle G1/S transition checkpoint"/>
    <property type="evidence" value="ECO:0007669"/>
    <property type="project" value="UniProtKB-UniRule"/>
</dbReference>
<dbReference type="GO" id="GO:0052170">
    <property type="term" value="P:symbiont-mediated suppression of host innate immune response"/>
    <property type="evidence" value="ECO:0007669"/>
    <property type="project" value="UniProtKB-KW"/>
</dbReference>
<comment type="function">
    <text evidence="19">E7 protein has both transforming and trans-activating activities.</text>
</comment>